<evidence type="ECO:0000313" key="4">
    <source>
        <dbReference type="Proteomes" id="UP000027920"/>
    </source>
</evidence>
<keyword evidence="4" id="KW-1185">Reference proteome</keyword>
<dbReference type="EMBL" id="AMGV01000003">
    <property type="protein sequence ID" value="KEF60263.1"/>
    <property type="molecule type" value="Genomic_DNA"/>
</dbReference>
<organism evidence="3 4">
    <name type="scientific">Exophiala aquamarina CBS 119918</name>
    <dbReference type="NCBI Taxonomy" id="1182545"/>
    <lineage>
        <taxon>Eukaryota</taxon>
        <taxon>Fungi</taxon>
        <taxon>Dikarya</taxon>
        <taxon>Ascomycota</taxon>
        <taxon>Pezizomycotina</taxon>
        <taxon>Eurotiomycetes</taxon>
        <taxon>Chaetothyriomycetidae</taxon>
        <taxon>Chaetothyriales</taxon>
        <taxon>Herpotrichiellaceae</taxon>
        <taxon>Exophiala</taxon>
    </lineage>
</organism>
<dbReference type="RefSeq" id="XP_013262853.1">
    <property type="nucleotide sequence ID" value="XM_013407399.1"/>
</dbReference>
<dbReference type="GeneID" id="25280040"/>
<dbReference type="Gene3D" id="3.40.720.10">
    <property type="entry name" value="Alkaline Phosphatase, subunit A"/>
    <property type="match status" value="1"/>
</dbReference>
<evidence type="ECO:0000313" key="3">
    <source>
        <dbReference type="EMBL" id="KEF60263.1"/>
    </source>
</evidence>
<evidence type="ECO:0000256" key="1">
    <source>
        <dbReference type="ARBA" id="ARBA00008779"/>
    </source>
</evidence>
<dbReference type="InterPro" id="IPR000917">
    <property type="entry name" value="Sulfatase_N"/>
</dbReference>
<dbReference type="HOGENOM" id="CLU_006332_4_0_1"/>
<dbReference type="PANTHER" id="PTHR43108:SF8">
    <property type="entry name" value="SD21168P"/>
    <property type="match status" value="1"/>
</dbReference>
<dbReference type="GO" id="GO:0008449">
    <property type="term" value="F:N-acetylglucosamine-6-sulfatase activity"/>
    <property type="evidence" value="ECO:0007669"/>
    <property type="project" value="TreeGrafter"/>
</dbReference>
<gene>
    <name evidence="3" type="ORF">A1O9_05113</name>
</gene>
<evidence type="ECO:0000259" key="2">
    <source>
        <dbReference type="Pfam" id="PF00884"/>
    </source>
</evidence>
<sequence>MTDDQDLHQNSLMAQPAVQRELVGKGLTLENHFVTVAQCCPSRTAYLRGQAAHNTNLTHVFPPGGAFEKFVTSGQDQDYLPHWLTAANYNAEYYGKFMNGYSTATYNITPKGWTHTDILVNPYTYDLNNVVISRNGLRPTVYDGYHQSDILRAISLNRLDYLTSQDKPFYIQIAPTAPHSGTSGPPEPCARHVGRYANMSAPRTPNFNPPDEFQSLKPSYLKDAPLLNSTEIEYLDQNYRARLESLLGVDEMVEDIIAKLEEKGVLDNTYIIYTSDNGWHEGQHRRIGGKCLPYVEDTNVPMIIRGPGVPVGARSKVPSTHIDMAPTYLEIAGVRPADLPPFLDGRSLLQEWKNGGIGNKPRENIAREVLNVEYWGMTQEGADSVFEIYPQNNSYKTVRIVGDTSAWLFSRWCTSNDTELYNTIDDPYELNNLAISPTEENSRIISRLNGVLLITKSCSKDTCRNPWKLLATDAEGDFTNLEEAMDSQYDSFFASLPSVGFQGCLSYQSVENEIPFYPPESSSLGREYRNDTNNFTAYYPLGERVPGNPEPMGTEEQRHSTFEEIMRAARNVTDAEIGTSLPCNLPLYCADLATGGG</sequence>
<feature type="domain" description="Sulfatase N-terminal" evidence="2">
    <location>
        <begin position="14"/>
        <end position="334"/>
    </location>
</feature>
<dbReference type="Proteomes" id="UP000027920">
    <property type="component" value="Unassembled WGS sequence"/>
</dbReference>
<dbReference type="Pfam" id="PF00884">
    <property type="entry name" value="Sulfatase"/>
    <property type="match status" value="1"/>
</dbReference>
<dbReference type="CDD" id="cd16147">
    <property type="entry name" value="G6S"/>
    <property type="match status" value="1"/>
</dbReference>
<name>A0A072PLT5_9EURO</name>
<dbReference type="PANTHER" id="PTHR43108">
    <property type="entry name" value="N-ACETYLGLUCOSAMINE-6-SULFATASE FAMILY MEMBER"/>
    <property type="match status" value="1"/>
</dbReference>
<dbReference type="AlphaFoldDB" id="A0A072PLT5"/>
<dbReference type="VEuPathDB" id="FungiDB:A1O9_05113"/>
<proteinExistence type="inferred from homology"/>
<comment type="similarity">
    <text evidence="1">Belongs to the sulfatase family.</text>
</comment>
<protein>
    <recommendedName>
        <fullName evidence="2">Sulfatase N-terminal domain-containing protein</fullName>
    </recommendedName>
</protein>
<comment type="caution">
    <text evidence="3">The sequence shown here is derived from an EMBL/GenBank/DDBJ whole genome shotgun (WGS) entry which is preliminary data.</text>
</comment>
<dbReference type="GO" id="GO:0005539">
    <property type="term" value="F:glycosaminoglycan binding"/>
    <property type="evidence" value="ECO:0007669"/>
    <property type="project" value="TreeGrafter"/>
</dbReference>
<accession>A0A072PLT5</accession>
<reference evidence="3 4" key="1">
    <citation type="submission" date="2013-03" db="EMBL/GenBank/DDBJ databases">
        <title>The Genome Sequence of Exophiala aquamarina CBS 119918.</title>
        <authorList>
            <consortium name="The Broad Institute Genomics Platform"/>
            <person name="Cuomo C."/>
            <person name="de Hoog S."/>
            <person name="Gorbushina A."/>
            <person name="Walker B."/>
            <person name="Young S.K."/>
            <person name="Zeng Q."/>
            <person name="Gargeya S."/>
            <person name="Fitzgerald M."/>
            <person name="Haas B."/>
            <person name="Abouelleil A."/>
            <person name="Allen A.W."/>
            <person name="Alvarado L."/>
            <person name="Arachchi H.M."/>
            <person name="Berlin A.M."/>
            <person name="Chapman S.B."/>
            <person name="Gainer-Dewar J."/>
            <person name="Goldberg J."/>
            <person name="Griggs A."/>
            <person name="Gujja S."/>
            <person name="Hansen M."/>
            <person name="Howarth C."/>
            <person name="Imamovic A."/>
            <person name="Ireland A."/>
            <person name="Larimer J."/>
            <person name="McCowan C."/>
            <person name="Murphy C."/>
            <person name="Pearson M."/>
            <person name="Poon T.W."/>
            <person name="Priest M."/>
            <person name="Roberts A."/>
            <person name="Saif S."/>
            <person name="Shea T."/>
            <person name="Sisk P."/>
            <person name="Sykes S."/>
            <person name="Wortman J."/>
            <person name="Nusbaum C."/>
            <person name="Birren B."/>
        </authorList>
    </citation>
    <scope>NUCLEOTIDE SEQUENCE [LARGE SCALE GENOMIC DNA]</scope>
    <source>
        <strain evidence="3 4">CBS 119918</strain>
    </source>
</reference>
<dbReference type="InterPro" id="IPR017850">
    <property type="entry name" value="Alkaline_phosphatase_core_sf"/>
</dbReference>
<dbReference type="SUPFAM" id="SSF53649">
    <property type="entry name" value="Alkaline phosphatase-like"/>
    <property type="match status" value="1"/>
</dbReference>
<dbReference type="STRING" id="1182545.A0A072PLT5"/>
<dbReference type="OrthoDB" id="96314at2759"/>